<keyword evidence="1" id="KW-0812">Transmembrane</keyword>
<proteinExistence type="predicted"/>
<protein>
    <submittedName>
        <fullName evidence="2">Uncharacterized protein</fullName>
    </submittedName>
</protein>
<name>A0A0W0FV42_MONRR</name>
<gene>
    <name evidence="2" type="ORF">WG66_7147</name>
</gene>
<accession>A0A0W0FV42</accession>
<evidence type="ECO:0000313" key="2">
    <source>
        <dbReference type="EMBL" id="KTB40247.1"/>
    </source>
</evidence>
<comment type="caution">
    <text evidence="2">The sequence shown here is derived from an EMBL/GenBank/DDBJ whole genome shotgun (WGS) entry which is preliminary data.</text>
</comment>
<feature type="transmembrane region" description="Helical" evidence="1">
    <location>
        <begin position="175"/>
        <end position="196"/>
    </location>
</feature>
<dbReference type="AlphaFoldDB" id="A0A0W0FV42"/>
<evidence type="ECO:0000256" key="1">
    <source>
        <dbReference type="SAM" id="Phobius"/>
    </source>
</evidence>
<reference evidence="2 3" key="1">
    <citation type="submission" date="2015-12" db="EMBL/GenBank/DDBJ databases">
        <title>Draft genome sequence of Moniliophthora roreri, the causal agent of frosty pod rot of cacao.</title>
        <authorList>
            <person name="Aime M.C."/>
            <person name="Diaz-Valderrama J.R."/>
            <person name="Kijpornyongpan T."/>
            <person name="Phillips-Mora W."/>
        </authorList>
    </citation>
    <scope>NUCLEOTIDE SEQUENCE [LARGE SCALE GENOMIC DNA]</scope>
    <source>
        <strain evidence="2 3">MCA 2952</strain>
    </source>
</reference>
<feature type="transmembrane region" description="Helical" evidence="1">
    <location>
        <begin position="58"/>
        <end position="80"/>
    </location>
</feature>
<feature type="transmembrane region" description="Helical" evidence="1">
    <location>
        <begin position="87"/>
        <end position="110"/>
    </location>
</feature>
<organism evidence="2 3">
    <name type="scientific">Moniliophthora roreri</name>
    <name type="common">Frosty pod rot fungus</name>
    <name type="synonym">Monilia roreri</name>
    <dbReference type="NCBI Taxonomy" id="221103"/>
    <lineage>
        <taxon>Eukaryota</taxon>
        <taxon>Fungi</taxon>
        <taxon>Dikarya</taxon>
        <taxon>Basidiomycota</taxon>
        <taxon>Agaricomycotina</taxon>
        <taxon>Agaricomycetes</taxon>
        <taxon>Agaricomycetidae</taxon>
        <taxon>Agaricales</taxon>
        <taxon>Marasmiineae</taxon>
        <taxon>Marasmiaceae</taxon>
        <taxon>Moniliophthora</taxon>
    </lineage>
</organism>
<dbReference type="EMBL" id="LATX01001593">
    <property type="protein sequence ID" value="KTB40247.1"/>
    <property type="molecule type" value="Genomic_DNA"/>
</dbReference>
<keyword evidence="1" id="KW-1133">Transmembrane helix</keyword>
<evidence type="ECO:0000313" key="3">
    <source>
        <dbReference type="Proteomes" id="UP000054988"/>
    </source>
</evidence>
<feature type="transmembrane region" description="Helical" evidence="1">
    <location>
        <begin position="208"/>
        <end position="232"/>
    </location>
</feature>
<keyword evidence="1" id="KW-0472">Membrane</keyword>
<feature type="transmembrane region" description="Helical" evidence="1">
    <location>
        <begin position="133"/>
        <end position="155"/>
    </location>
</feature>
<dbReference type="Proteomes" id="UP000054988">
    <property type="component" value="Unassembled WGS sequence"/>
</dbReference>
<sequence length="291" mass="32255">MSNSSVTEEDVAPFGSTANVLVSPIANLTVMFYVYDWASFLAYLYHDNAKTIIIGFEQILPLCLVTMANLMLLHCCYVIWGSSKWIAFLFIFMILSLAICEIVASAFWVIGMSNTADPAKAQIYLQGNTMDTAFWLADMSVNFILTLLTAGRIWWISREARKHLGPAIKTKYNTIVAIILESGILYPIFLITYVVYTFVLDPEVQGSIPFQLFLVTYQVAGIAPTLIIIWAARGKTIEHTTMNQVVSSLQFADGAVPGSGNSDSRSHIQTIDIERGPLAETIQNPDKEMSA</sequence>